<dbReference type="Gene3D" id="1.25.40.20">
    <property type="entry name" value="Ankyrin repeat-containing domain"/>
    <property type="match status" value="2"/>
</dbReference>
<comment type="caution">
    <text evidence="2">The sequence shown here is derived from an EMBL/GenBank/DDBJ whole genome shotgun (WGS) entry which is preliminary data.</text>
</comment>
<proteinExistence type="predicted"/>
<feature type="non-terminal residue" evidence="2">
    <location>
        <position position="206"/>
    </location>
</feature>
<feature type="non-terminal residue" evidence="2">
    <location>
        <position position="1"/>
    </location>
</feature>
<dbReference type="PROSITE" id="PS50297">
    <property type="entry name" value="ANK_REP_REGION"/>
    <property type="match status" value="1"/>
</dbReference>
<dbReference type="EMBL" id="CAJNNV010000816">
    <property type="protein sequence ID" value="CAE8583628.1"/>
    <property type="molecule type" value="Genomic_DNA"/>
</dbReference>
<gene>
    <name evidence="2" type="ORF">PGLA1383_LOCUS2585</name>
</gene>
<dbReference type="Proteomes" id="UP000654075">
    <property type="component" value="Unassembled WGS sequence"/>
</dbReference>
<dbReference type="InterPro" id="IPR002110">
    <property type="entry name" value="Ankyrin_rpt"/>
</dbReference>
<keyword evidence="3" id="KW-1185">Reference proteome</keyword>
<sequence>ETPLMEAACGGDESLCKLLLSYGADPTRLSAGGKLARDFVPAEARRPELLKLLAPLPRVARDVASTSSPSRPAPPRLPPGPALASLDLSSKKALASEETVQLLQAALRTCAQAADVEELEALLGRGRPHPEATSALARVLRSQDAAGQSLLHLCAAARGQLPCRREAALRLLLQLMQLCEASSSGRKAPGVDLRNKIGETALVLAL</sequence>
<accession>A0A813DCH6</accession>
<name>A0A813DCH6_POLGL</name>
<reference evidence="2" key="1">
    <citation type="submission" date="2021-02" db="EMBL/GenBank/DDBJ databases">
        <authorList>
            <person name="Dougan E. K."/>
            <person name="Rhodes N."/>
            <person name="Thang M."/>
            <person name="Chan C."/>
        </authorList>
    </citation>
    <scope>NUCLEOTIDE SEQUENCE</scope>
</reference>
<evidence type="ECO:0000256" key="1">
    <source>
        <dbReference type="PROSITE-ProRule" id="PRU00023"/>
    </source>
</evidence>
<dbReference type="Pfam" id="PF00023">
    <property type="entry name" value="Ank"/>
    <property type="match status" value="1"/>
</dbReference>
<dbReference type="PROSITE" id="PS50088">
    <property type="entry name" value="ANK_REPEAT"/>
    <property type="match status" value="1"/>
</dbReference>
<evidence type="ECO:0000313" key="2">
    <source>
        <dbReference type="EMBL" id="CAE8583628.1"/>
    </source>
</evidence>
<keyword evidence="1" id="KW-0040">ANK repeat</keyword>
<dbReference type="OrthoDB" id="442087at2759"/>
<dbReference type="SUPFAM" id="SSF48403">
    <property type="entry name" value="Ankyrin repeat"/>
    <property type="match status" value="1"/>
</dbReference>
<protein>
    <submittedName>
        <fullName evidence="2">Uncharacterized protein</fullName>
    </submittedName>
</protein>
<evidence type="ECO:0000313" key="3">
    <source>
        <dbReference type="Proteomes" id="UP000654075"/>
    </source>
</evidence>
<dbReference type="AlphaFoldDB" id="A0A813DCH6"/>
<feature type="repeat" description="ANK" evidence="1">
    <location>
        <begin position="1"/>
        <end position="31"/>
    </location>
</feature>
<organism evidence="2 3">
    <name type="scientific">Polarella glacialis</name>
    <name type="common">Dinoflagellate</name>
    <dbReference type="NCBI Taxonomy" id="89957"/>
    <lineage>
        <taxon>Eukaryota</taxon>
        <taxon>Sar</taxon>
        <taxon>Alveolata</taxon>
        <taxon>Dinophyceae</taxon>
        <taxon>Suessiales</taxon>
        <taxon>Suessiaceae</taxon>
        <taxon>Polarella</taxon>
    </lineage>
</organism>
<dbReference type="InterPro" id="IPR036770">
    <property type="entry name" value="Ankyrin_rpt-contain_sf"/>
</dbReference>